<evidence type="ECO:0000313" key="4">
    <source>
        <dbReference type="Proteomes" id="UP000230233"/>
    </source>
</evidence>
<evidence type="ECO:0000259" key="2">
    <source>
        <dbReference type="PROSITE" id="PS51792"/>
    </source>
</evidence>
<feature type="compositionally biased region" description="Low complexity" evidence="1">
    <location>
        <begin position="154"/>
        <end position="174"/>
    </location>
</feature>
<protein>
    <recommendedName>
        <fullName evidence="2">Yippee domain-containing protein</fullName>
    </recommendedName>
</protein>
<name>A0A2G5UBF3_9PELO</name>
<dbReference type="PROSITE" id="PS51792">
    <property type="entry name" value="YIPPEE"/>
    <property type="match status" value="1"/>
</dbReference>
<reference evidence="4" key="1">
    <citation type="submission" date="2017-10" db="EMBL/GenBank/DDBJ databases">
        <title>Rapid genome shrinkage in a self-fertile nematode reveals novel sperm competition proteins.</title>
        <authorList>
            <person name="Yin D."/>
            <person name="Schwarz E.M."/>
            <person name="Thomas C.G."/>
            <person name="Felde R.L."/>
            <person name="Korf I.F."/>
            <person name="Cutter A.D."/>
            <person name="Schartner C.M."/>
            <person name="Ralston E.J."/>
            <person name="Meyer B.J."/>
            <person name="Haag E.S."/>
        </authorList>
    </citation>
    <scope>NUCLEOTIDE SEQUENCE [LARGE SCALE GENOMIC DNA]</scope>
    <source>
        <strain evidence="4">JU1422</strain>
    </source>
</reference>
<organism evidence="3 4">
    <name type="scientific">Caenorhabditis nigoni</name>
    <dbReference type="NCBI Taxonomy" id="1611254"/>
    <lineage>
        <taxon>Eukaryota</taxon>
        <taxon>Metazoa</taxon>
        <taxon>Ecdysozoa</taxon>
        <taxon>Nematoda</taxon>
        <taxon>Chromadorea</taxon>
        <taxon>Rhabditida</taxon>
        <taxon>Rhabditina</taxon>
        <taxon>Rhabditomorpha</taxon>
        <taxon>Rhabditoidea</taxon>
        <taxon>Rhabditidae</taxon>
        <taxon>Peloderinae</taxon>
        <taxon>Caenorhabditis</taxon>
    </lineage>
</organism>
<evidence type="ECO:0000256" key="1">
    <source>
        <dbReference type="SAM" id="MobiDB-lite"/>
    </source>
</evidence>
<keyword evidence="4" id="KW-1185">Reference proteome</keyword>
<sequence>MGRKFVCFTEVRGESVGCAGCRTYITCEKEITSTAFTGSTGSATLFKKAWNIYHGDMGKREMTTGVHMVRDVHCSNCRLIFSVFSAKNGRFFQKKLGWMYEFALVPSQTYKEGQVILENALVVPLQREVVDPISENDKRPPTTPPIETARHRTSSGMSSRTNSESSTSSHSSSSDFHRKH</sequence>
<evidence type="ECO:0000313" key="3">
    <source>
        <dbReference type="EMBL" id="PIC36890.1"/>
    </source>
</evidence>
<dbReference type="AlphaFoldDB" id="A0A2G5UBF3"/>
<dbReference type="InterPro" id="IPR034751">
    <property type="entry name" value="Yippee"/>
</dbReference>
<accession>A0A2G5UBF3</accession>
<gene>
    <name evidence="3" type="primary">Cnig_chr_IV.g15720</name>
    <name evidence="3" type="ORF">B9Z55_015720</name>
</gene>
<feature type="domain" description="Yippee" evidence="2">
    <location>
        <begin position="14"/>
        <end position="126"/>
    </location>
</feature>
<comment type="caution">
    <text evidence="3">The sequence shown here is derived from an EMBL/GenBank/DDBJ whole genome shotgun (WGS) entry which is preliminary data.</text>
</comment>
<dbReference type="PANTHER" id="PTHR13848">
    <property type="entry name" value="PROTEIN YIPPEE-LIKE CG15309-RELATED"/>
    <property type="match status" value="1"/>
</dbReference>
<feature type="region of interest" description="Disordered" evidence="1">
    <location>
        <begin position="132"/>
        <end position="180"/>
    </location>
</feature>
<proteinExistence type="predicted"/>
<dbReference type="OrthoDB" id="6407410at2759"/>
<dbReference type="InterPro" id="IPR039058">
    <property type="entry name" value="Yippee_fam"/>
</dbReference>
<dbReference type="Proteomes" id="UP000230233">
    <property type="component" value="Chromosome IV"/>
</dbReference>
<dbReference type="EMBL" id="PDUG01000004">
    <property type="protein sequence ID" value="PIC36890.1"/>
    <property type="molecule type" value="Genomic_DNA"/>
</dbReference>